<dbReference type="EMBL" id="CAQL01000204">
    <property type="protein sequence ID" value="CCQ54663.1"/>
    <property type="molecule type" value="Genomic_DNA"/>
</dbReference>
<dbReference type="Proteomes" id="UP000017981">
    <property type="component" value="Unassembled WGS sequence"/>
</dbReference>
<organism evidence="1 2">
    <name type="scientific">Crocosphaera watsonii WH 0005</name>
    <dbReference type="NCBI Taxonomy" id="423472"/>
    <lineage>
        <taxon>Bacteria</taxon>
        <taxon>Bacillati</taxon>
        <taxon>Cyanobacteriota</taxon>
        <taxon>Cyanophyceae</taxon>
        <taxon>Oscillatoriophycideae</taxon>
        <taxon>Chroococcales</taxon>
        <taxon>Aphanothecaceae</taxon>
        <taxon>Crocosphaera</taxon>
    </lineage>
</organism>
<evidence type="ECO:0000313" key="2">
    <source>
        <dbReference type="Proteomes" id="UP000017981"/>
    </source>
</evidence>
<proteinExistence type="predicted"/>
<dbReference type="RefSeq" id="WP_021832506.1">
    <property type="nucleotide sequence ID" value="NZ_CAQL01000204.1"/>
</dbReference>
<sequence length="112" mass="13016">MTYSKYQSKVVPLENNWRLNCLLPHLATITNPKGERHTSYFGFNCYEEAKAFSQYLTENNLCSRAIIRRSQRLSLCNYEIKSWGVGSAILVRILNQQDLPLINFVNQEQQVS</sequence>
<reference evidence="1 2" key="1">
    <citation type="submission" date="2013-01" db="EMBL/GenBank/DDBJ databases">
        <authorList>
            <person name="Bench S."/>
        </authorList>
    </citation>
    <scope>NUCLEOTIDE SEQUENCE [LARGE SCALE GENOMIC DNA]</scope>
    <source>
        <strain evidence="1 2">WH 0005</strain>
    </source>
</reference>
<dbReference type="GeneID" id="88765711"/>
<name>T2INP2_CROWT</name>
<evidence type="ECO:0000313" key="1">
    <source>
        <dbReference type="EMBL" id="CCQ54663.1"/>
    </source>
</evidence>
<comment type="caution">
    <text evidence="1">The sequence shown here is derived from an EMBL/GenBank/DDBJ whole genome shotgun (WGS) entry which is preliminary data.</text>
</comment>
<gene>
    <name evidence="1" type="ORF">CWATWH0005_3963</name>
</gene>
<accession>T2INP2</accession>
<protein>
    <submittedName>
        <fullName evidence="1">Uncharacterized protein</fullName>
    </submittedName>
</protein>
<dbReference type="AlphaFoldDB" id="T2INP2"/>
<reference evidence="1 2" key="2">
    <citation type="submission" date="2013-09" db="EMBL/GenBank/DDBJ databases">
        <title>Whole genome comparison of six Crocosphaera watsonii strains with differing phenotypes.</title>
        <authorList>
            <person name="Bench S.R."/>
            <person name="Heller P."/>
            <person name="Frank I."/>
            <person name="Arciniega M."/>
            <person name="Shilova I.N."/>
            <person name="Zehr J.P."/>
        </authorList>
    </citation>
    <scope>NUCLEOTIDE SEQUENCE [LARGE SCALE GENOMIC DNA]</scope>
    <source>
        <strain evidence="1 2">WH 0005</strain>
    </source>
</reference>